<reference evidence="2 3" key="1">
    <citation type="submission" date="2017-11" db="EMBL/GenBank/DDBJ databases">
        <title>De novo assembly and phasing of dikaryotic genomes from two isolates of Puccinia coronata f. sp. avenae, the causal agent of oat crown rust.</title>
        <authorList>
            <person name="Miller M.E."/>
            <person name="Zhang Y."/>
            <person name="Omidvar V."/>
            <person name="Sperschneider J."/>
            <person name="Schwessinger B."/>
            <person name="Raley C."/>
            <person name="Palmer J.M."/>
            <person name="Garnica D."/>
            <person name="Upadhyaya N."/>
            <person name="Rathjen J."/>
            <person name="Taylor J.M."/>
            <person name="Park R.F."/>
            <person name="Dodds P.N."/>
            <person name="Hirsch C.D."/>
            <person name="Kianian S.F."/>
            <person name="Figueroa M."/>
        </authorList>
    </citation>
    <scope>NUCLEOTIDE SEQUENCE [LARGE SCALE GENOMIC DNA]</scope>
    <source>
        <strain evidence="2">12NC29</strain>
    </source>
</reference>
<dbReference type="Proteomes" id="UP000235388">
    <property type="component" value="Unassembled WGS sequence"/>
</dbReference>
<feature type="compositionally biased region" description="Basic and acidic residues" evidence="1">
    <location>
        <begin position="37"/>
        <end position="51"/>
    </location>
</feature>
<accession>A0A2N5W828</accession>
<protein>
    <submittedName>
        <fullName evidence="2">Uncharacterized protein</fullName>
    </submittedName>
</protein>
<proteinExistence type="predicted"/>
<name>A0A2N5W828_9BASI</name>
<evidence type="ECO:0000256" key="1">
    <source>
        <dbReference type="SAM" id="MobiDB-lite"/>
    </source>
</evidence>
<feature type="region of interest" description="Disordered" evidence="1">
    <location>
        <begin position="24"/>
        <end position="91"/>
    </location>
</feature>
<dbReference type="EMBL" id="PGCJ01000003">
    <property type="protein sequence ID" value="PLW58372.1"/>
    <property type="molecule type" value="Genomic_DNA"/>
</dbReference>
<comment type="caution">
    <text evidence="2">The sequence shown here is derived from an EMBL/GenBank/DDBJ whole genome shotgun (WGS) entry which is preliminary data.</text>
</comment>
<gene>
    <name evidence="2" type="ORF">PCANC_00480</name>
</gene>
<evidence type="ECO:0000313" key="3">
    <source>
        <dbReference type="Proteomes" id="UP000235388"/>
    </source>
</evidence>
<feature type="compositionally biased region" description="Polar residues" evidence="1">
    <location>
        <begin position="52"/>
        <end position="91"/>
    </location>
</feature>
<sequence>MAPVHGCHQISPETCVFCQIQELGLPPKRKKGPNSNPEEKTERDPPPHSSDEQPSNPTISTGNTPQSNTTRDSTRDNTSGPSLLTQITKQH</sequence>
<dbReference type="AlphaFoldDB" id="A0A2N5W828"/>
<keyword evidence="3" id="KW-1185">Reference proteome</keyword>
<organism evidence="2 3">
    <name type="scientific">Puccinia coronata f. sp. avenae</name>
    <dbReference type="NCBI Taxonomy" id="200324"/>
    <lineage>
        <taxon>Eukaryota</taxon>
        <taxon>Fungi</taxon>
        <taxon>Dikarya</taxon>
        <taxon>Basidiomycota</taxon>
        <taxon>Pucciniomycotina</taxon>
        <taxon>Pucciniomycetes</taxon>
        <taxon>Pucciniales</taxon>
        <taxon>Pucciniaceae</taxon>
        <taxon>Puccinia</taxon>
    </lineage>
</organism>
<evidence type="ECO:0000313" key="2">
    <source>
        <dbReference type="EMBL" id="PLW58372.1"/>
    </source>
</evidence>